<proteinExistence type="predicted"/>
<keyword evidence="1" id="KW-0812">Transmembrane</keyword>
<protein>
    <submittedName>
        <fullName evidence="2">Uncharacterized protein</fullName>
    </submittedName>
</protein>
<feature type="transmembrane region" description="Helical" evidence="1">
    <location>
        <begin position="93"/>
        <end position="115"/>
    </location>
</feature>
<reference evidence="2" key="2">
    <citation type="submission" date="2023-05" db="EMBL/GenBank/DDBJ databases">
        <authorList>
            <consortium name="Lawrence Berkeley National Laboratory"/>
            <person name="Steindorff A."/>
            <person name="Hensen N."/>
            <person name="Bonometti L."/>
            <person name="Westerberg I."/>
            <person name="Brannstrom I.O."/>
            <person name="Guillou S."/>
            <person name="Cros-Aarteil S."/>
            <person name="Calhoun S."/>
            <person name="Haridas S."/>
            <person name="Kuo A."/>
            <person name="Mondo S."/>
            <person name="Pangilinan J."/>
            <person name="Riley R."/>
            <person name="Labutti K."/>
            <person name="Andreopoulos B."/>
            <person name="Lipzen A."/>
            <person name="Chen C."/>
            <person name="Yanf M."/>
            <person name="Daum C."/>
            <person name="Ng V."/>
            <person name="Clum A."/>
            <person name="Ohm R."/>
            <person name="Martin F."/>
            <person name="Silar P."/>
            <person name="Natvig D."/>
            <person name="Lalanne C."/>
            <person name="Gautier V."/>
            <person name="Ament-Velasquez S.L."/>
            <person name="Kruys A."/>
            <person name="Hutchinson M.I."/>
            <person name="Powell A.J."/>
            <person name="Barry K."/>
            <person name="Miller A.N."/>
            <person name="Grigoriev I.V."/>
            <person name="Debuchy R."/>
            <person name="Gladieux P."/>
            <person name="Thoren M.H."/>
            <person name="Johannesson H."/>
        </authorList>
    </citation>
    <scope>NUCLEOTIDE SEQUENCE</scope>
    <source>
        <strain evidence="2">PSN293</strain>
    </source>
</reference>
<keyword evidence="1" id="KW-1133">Transmembrane helix</keyword>
<evidence type="ECO:0000313" key="2">
    <source>
        <dbReference type="EMBL" id="KAK4212442.1"/>
    </source>
</evidence>
<evidence type="ECO:0000256" key="1">
    <source>
        <dbReference type="SAM" id="Phobius"/>
    </source>
</evidence>
<dbReference type="AlphaFoldDB" id="A0AAN6YAH1"/>
<dbReference type="EMBL" id="MU858127">
    <property type="protein sequence ID" value="KAK4212442.1"/>
    <property type="molecule type" value="Genomic_DNA"/>
</dbReference>
<comment type="caution">
    <text evidence="2">The sequence shown here is derived from an EMBL/GenBank/DDBJ whole genome shotgun (WGS) entry which is preliminary data.</text>
</comment>
<name>A0AAN6YAH1_9PEZI</name>
<keyword evidence="3" id="KW-1185">Reference proteome</keyword>
<reference evidence="2" key="1">
    <citation type="journal article" date="2023" name="Mol. Phylogenet. Evol.">
        <title>Genome-scale phylogeny and comparative genomics of the fungal order Sordariales.</title>
        <authorList>
            <person name="Hensen N."/>
            <person name="Bonometti L."/>
            <person name="Westerberg I."/>
            <person name="Brannstrom I.O."/>
            <person name="Guillou S."/>
            <person name="Cros-Aarteil S."/>
            <person name="Calhoun S."/>
            <person name="Haridas S."/>
            <person name="Kuo A."/>
            <person name="Mondo S."/>
            <person name="Pangilinan J."/>
            <person name="Riley R."/>
            <person name="LaButti K."/>
            <person name="Andreopoulos B."/>
            <person name="Lipzen A."/>
            <person name="Chen C."/>
            <person name="Yan M."/>
            <person name="Daum C."/>
            <person name="Ng V."/>
            <person name="Clum A."/>
            <person name="Steindorff A."/>
            <person name="Ohm R.A."/>
            <person name="Martin F."/>
            <person name="Silar P."/>
            <person name="Natvig D.O."/>
            <person name="Lalanne C."/>
            <person name="Gautier V."/>
            <person name="Ament-Velasquez S.L."/>
            <person name="Kruys A."/>
            <person name="Hutchinson M.I."/>
            <person name="Powell A.J."/>
            <person name="Barry K."/>
            <person name="Miller A.N."/>
            <person name="Grigoriev I.V."/>
            <person name="Debuchy R."/>
            <person name="Gladieux P."/>
            <person name="Hiltunen Thoren M."/>
            <person name="Johannesson H."/>
        </authorList>
    </citation>
    <scope>NUCLEOTIDE SEQUENCE</scope>
    <source>
        <strain evidence="2">PSN293</strain>
    </source>
</reference>
<accession>A0AAN6YAH1</accession>
<evidence type="ECO:0000313" key="3">
    <source>
        <dbReference type="Proteomes" id="UP001301769"/>
    </source>
</evidence>
<dbReference type="Proteomes" id="UP001301769">
    <property type="component" value="Unassembled WGS sequence"/>
</dbReference>
<keyword evidence="1" id="KW-0472">Membrane</keyword>
<feature type="transmembrane region" description="Helical" evidence="1">
    <location>
        <begin position="49"/>
        <end position="72"/>
    </location>
</feature>
<organism evidence="2 3">
    <name type="scientific">Rhypophila decipiens</name>
    <dbReference type="NCBI Taxonomy" id="261697"/>
    <lineage>
        <taxon>Eukaryota</taxon>
        <taxon>Fungi</taxon>
        <taxon>Dikarya</taxon>
        <taxon>Ascomycota</taxon>
        <taxon>Pezizomycotina</taxon>
        <taxon>Sordariomycetes</taxon>
        <taxon>Sordariomycetidae</taxon>
        <taxon>Sordariales</taxon>
        <taxon>Naviculisporaceae</taxon>
        <taxon>Rhypophila</taxon>
    </lineage>
</organism>
<sequence>MVDAYLTGDGVVPFVASCLLQRLSAQDDAALDTGGFIFGSLTALPRSTVTALAVLSLTLSPALGTPHVSILPTFARRPSRDLWRACSSQNHQCALLTLICVVPSFFLWNASGLFVGSQTVLGRRNDT</sequence>
<gene>
    <name evidence="2" type="ORF">QBC37DRAFT_193244</name>
</gene>